<organism evidence="1 2">
    <name type="scientific">Coccidioides immitis RMSCC 2394</name>
    <dbReference type="NCBI Taxonomy" id="404692"/>
    <lineage>
        <taxon>Eukaryota</taxon>
        <taxon>Fungi</taxon>
        <taxon>Dikarya</taxon>
        <taxon>Ascomycota</taxon>
        <taxon>Pezizomycotina</taxon>
        <taxon>Eurotiomycetes</taxon>
        <taxon>Eurotiomycetidae</taxon>
        <taxon>Onygenales</taxon>
        <taxon>Onygenaceae</taxon>
        <taxon>Coccidioides</taxon>
    </lineage>
</organism>
<reference evidence="2" key="1">
    <citation type="journal article" date="2010" name="Genome Res.">
        <title>Population genomic sequencing of Coccidioides fungi reveals recent hybridization and transposon control.</title>
        <authorList>
            <person name="Neafsey D.E."/>
            <person name="Barker B.M."/>
            <person name="Sharpton T.J."/>
            <person name="Stajich J.E."/>
            <person name="Park D.J."/>
            <person name="Whiston E."/>
            <person name="Hung C.-Y."/>
            <person name="McMahan C."/>
            <person name="White J."/>
            <person name="Sykes S."/>
            <person name="Heiman D."/>
            <person name="Young S."/>
            <person name="Zeng Q."/>
            <person name="Abouelleil A."/>
            <person name="Aftuck L."/>
            <person name="Bessette D."/>
            <person name="Brown A."/>
            <person name="FitzGerald M."/>
            <person name="Lui A."/>
            <person name="Macdonald J.P."/>
            <person name="Priest M."/>
            <person name="Orbach M.J."/>
            <person name="Galgiani J.N."/>
            <person name="Kirkland T.N."/>
            <person name="Cole G.T."/>
            <person name="Birren B.W."/>
            <person name="Henn M.R."/>
            <person name="Taylor J.W."/>
            <person name="Rounsley S.D."/>
        </authorList>
    </citation>
    <scope>NUCLEOTIDE SEQUENCE [LARGE SCALE GENOMIC DNA]</scope>
    <source>
        <strain evidence="2">RMSCC 2394</strain>
    </source>
</reference>
<accession>A0A0J6YA48</accession>
<proteinExistence type="predicted"/>
<gene>
    <name evidence="1" type="ORF">CIRG_03606</name>
</gene>
<dbReference type="EMBL" id="DS028094">
    <property type="protein sequence ID" value="KMP03914.1"/>
    <property type="molecule type" value="Genomic_DNA"/>
</dbReference>
<dbReference type="Proteomes" id="UP000054565">
    <property type="component" value="Unassembled WGS sequence"/>
</dbReference>
<sequence length="128" mass="14170">MALRVGELPDDLFHHWIKGWDQKAAKSLFKVLTRESEYLSTKVGENFRASIHVCSYIICVWAGSSAWRSMAGDELDPQGSSWKLISGGKLASRMISCSSLTSWAVKHASTPNREYAASGEKECIDAQC</sequence>
<name>A0A0J6YA48_COCIT</name>
<evidence type="ECO:0000313" key="1">
    <source>
        <dbReference type="EMBL" id="KMP03914.1"/>
    </source>
</evidence>
<dbReference type="AlphaFoldDB" id="A0A0J6YA48"/>
<evidence type="ECO:0000313" key="2">
    <source>
        <dbReference type="Proteomes" id="UP000054565"/>
    </source>
</evidence>
<protein>
    <submittedName>
        <fullName evidence="1">Uncharacterized protein</fullName>
    </submittedName>
</protein>